<dbReference type="Gene3D" id="1.25.40.10">
    <property type="entry name" value="Tetratricopeptide repeat domain"/>
    <property type="match status" value="1"/>
</dbReference>
<comment type="similarity">
    <text evidence="3">Belongs to the TTC4 family.</text>
</comment>
<evidence type="ECO:0000313" key="5">
    <source>
        <dbReference type="Proteomes" id="UP000050795"/>
    </source>
</evidence>
<evidence type="ECO:0000256" key="1">
    <source>
        <dbReference type="ARBA" id="ARBA00022737"/>
    </source>
</evidence>
<dbReference type="InterPro" id="IPR011990">
    <property type="entry name" value="TPR-like_helical_dom_sf"/>
</dbReference>
<protein>
    <recommendedName>
        <fullName evidence="4">Cns1/TTC4 wheel domain-containing protein</fullName>
    </recommendedName>
</protein>
<keyword evidence="2" id="KW-0802">TPR repeat</keyword>
<dbReference type="CDD" id="cd21377">
    <property type="entry name" value="CTWD_Cns1-like"/>
    <property type="match status" value="1"/>
</dbReference>
<evidence type="ECO:0000313" key="6">
    <source>
        <dbReference type="WBParaSite" id="TREG1_26820.1"/>
    </source>
</evidence>
<evidence type="ECO:0000256" key="2">
    <source>
        <dbReference type="ARBA" id="ARBA00022803"/>
    </source>
</evidence>
<dbReference type="GO" id="GO:0005829">
    <property type="term" value="C:cytosol"/>
    <property type="evidence" value="ECO:0007669"/>
    <property type="project" value="TreeGrafter"/>
</dbReference>
<dbReference type="SUPFAM" id="SSF48452">
    <property type="entry name" value="TPR-like"/>
    <property type="match status" value="1"/>
</dbReference>
<proteinExistence type="inferred from homology"/>
<dbReference type="GO" id="GO:0030544">
    <property type="term" value="F:Hsp70 protein binding"/>
    <property type="evidence" value="ECO:0007669"/>
    <property type="project" value="TreeGrafter"/>
</dbReference>
<dbReference type="SMART" id="SM00028">
    <property type="entry name" value="TPR"/>
    <property type="match status" value="2"/>
</dbReference>
<dbReference type="InterPro" id="IPR019734">
    <property type="entry name" value="TPR_rpt"/>
</dbReference>
<keyword evidence="1" id="KW-0677">Repeat</keyword>
<evidence type="ECO:0000256" key="3">
    <source>
        <dbReference type="ARBA" id="ARBA00023602"/>
    </source>
</evidence>
<evidence type="ECO:0000259" key="4">
    <source>
        <dbReference type="Pfam" id="PF18972"/>
    </source>
</evidence>
<dbReference type="GO" id="GO:0006457">
    <property type="term" value="P:protein folding"/>
    <property type="evidence" value="ECO:0007669"/>
    <property type="project" value="TreeGrafter"/>
</dbReference>
<dbReference type="InterPro" id="IPR044059">
    <property type="entry name" value="Csn1/TTC4_wheel"/>
</dbReference>
<dbReference type="GO" id="GO:0051879">
    <property type="term" value="F:Hsp90 protein binding"/>
    <property type="evidence" value="ECO:0007669"/>
    <property type="project" value="InterPro"/>
</dbReference>
<reference evidence="5" key="1">
    <citation type="submission" date="2022-06" db="EMBL/GenBank/DDBJ databases">
        <authorList>
            <person name="Berger JAMES D."/>
            <person name="Berger JAMES D."/>
        </authorList>
    </citation>
    <scope>NUCLEOTIDE SEQUENCE [LARGE SCALE GENOMIC DNA]</scope>
</reference>
<dbReference type="WBParaSite" id="TREG1_26820.1">
    <property type="protein sequence ID" value="TREG1_26820.1"/>
    <property type="gene ID" value="TREG1_26820"/>
</dbReference>
<accession>A0AA85JL56</accession>
<dbReference type="Pfam" id="PF18972">
    <property type="entry name" value="Wheel"/>
    <property type="match status" value="1"/>
</dbReference>
<keyword evidence="5" id="KW-1185">Reference proteome</keyword>
<dbReference type="AlphaFoldDB" id="A0AA85JL56"/>
<name>A0AA85JL56_TRIRE</name>
<dbReference type="PANTHER" id="PTHR46035">
    <property type="entry name" value="TETRATRICOPEPTIDE REPEAT PROTEIN 4"/>
    <property type="match status" value="1"/>
</dbReference>
<feature type="domain" description="Cns1/TTC4 wheel" evidence="4">
    <location>
        <begin position="238"/>
        <end position="349"/>
    </location>
</feature>
<dbReference type="Proteomes" id="UP000050795">
    <property type="component" value="Unassembled WGS sequence"/>
</dbReference>
<dbReference type="GO" id="GO:0005634">
    <property type="term" value="C:nucleus"/>
    <property type="evidence" value="ECO:0007669"/>
    <property type="project" value="TreeGrafter"/>
</dbReference>
<organism evidence="5 6">
    <name type="scientific">Trichobilharzia regenti</name>
    <name type="common">Nasal bird schistosome</name>
    <dbReference type="NCBI Taxonomy" id="157069"/>
    <lineage>
        <taxon>Eukaryota</taxon>
        <taxon>Metazoa</taxon>
        <taxon>Spiralia</taxon>
        <taxon>Lophotrochozoa</taxon>
        <taxon>Platyhelminthes</taxon>
        <taxon>Trematoda</taxon>
        <taxon>Digenea</taxon>
        <taxon>Strigeidida</taxon>
        <taxon>Schistosomatoidea</taxon>
        <taxon>Schistosomatidae</taxon>
        <taxon>Trichobilharzia</taxon>
    </lineage>
</organism>
<reference evidence="6" key="2">
    <citation type="submission" date="2023-11" db="UniProtKB">
        <authorList>
            <consortium name="WormBaseParasite"/>
        </authorList>
    </citation>
    <scope>IDENTIFICATION</scope>
</reference>
<sequence>MSKTHNVGSSKDSPFDPIDWENMVNHPAFVSEIDLNSDLHPATEALQALKFESEDPDANALSYKDEGNYYYKRKEFVKAIKSYTAGLLAKSSDCKLNAMLYTNRALCHFCIQNYRSCIRDCNSAIKFSPDHLKAYVKGIEACLALSRIDEALQLASAGLNILPSSSILLEAQCKILRKQMELDKETEKKSKGDCKEKNEENAAHDIVKSRGINVNHKLEPIDFPETSCSKFHVDSLGKFHWPVLFMYPEFGQTDFLRDVIETSKIVDCLKLVFGGNQPPPPWDPKGLYTVEDNALEVYFEHEKMKKFAICSPEWTIKKLTGRDGFSVRRDLLIVLHVVSKRSEHFYNQWKDELT</sequence>
<dbReference type="PANTHER" id="PTHR46035:SF1">
    <property type="entry name" value="TETRATRICOPEPTIDE REPEAT PROTEIN 4"/>
    <property type="match status" value="1"/>
</dbReference>